<feature type="chain" id="PRO_5047249125" evidence="3">
    <location>
        <begin position="30"/>
        <end position="95"/>
    </location>
</feature>
<organism evidence="4 5">
    <name type="scientific">Anabaena subtropica FACHB-260</name>
    <dbReference type="NCBI Taxonomy" id="2692884"/>
    <lineage>
        <taxon>Bacteria</taxon>
        <taxon>Bacillati</taxon>
        <taxon>Cyanobacteriota</taxon>
        <taxon>Cyanophyceae</taxon>
        <taxon>Nostocales</taxon>
        <taxon>Nostocaceae</taxon>
        <taxon>Anabaena</taxon>
    </lineage>
</organism>
<evidence type="ECO:0000313" key="5">
    <source>
        <dbReference type="Proteomes" id="UP000607281"/>
    </source>
</evidence>
<sequence length="95" mass="10206">MKRDFTATVGAAVLTLSMATLPFSLPANAQVDTVPRTDGTTTRTYDRTAARDGFDWGWLGLIGLLGLAGLAGKKRDDEPTRYRDPSAPGASSYRE</sequence>
<reference evidence="4 5" key="1">
    <citation type="journal article" date="2020" name="ISME J.">
        <title>Comparative genomics reveals insights into cyanobacterial evolution and habitat adaptation.</title>
        <authorList>
            <person name="Chen M.Y."/>
            <person name="Teng W.K."/>
            <person name="Zhao L."/>
            <person name="Hu C.X."/>
            <person name="Zhou Y.K."/>
            <person name="Han B.P."/>
            <person name="Song L.R."/>
            <person name="Shu W.S."/>
        </authorList>
    </citation>
    <scope>NUCLEOTIDE SEQUENCE [LARGE SCALE GENOMIC DNA]</scope>
    <source>
        <strain evidence="4 5">FACHB-260</strain>
    </source>
</reference>
<feature type="transmembrane region" description="Helical" evidence="2">
    <location>
        <begin position="53"/>
        <end position="72"/>
    </location>
</feature>
<dbReference type="NCBIfam" id="NF041742">
    <property type="entry name" value="WGxxGxxG_fam"/>
    <property type="match status" value="1"/>
</dbReference>
<accession>A0ABR8CT49</accession>
<keyword evidence="3" id="KW-0732">Signal</keyword>
<protein>
    <submittedName>
        <fullName evidence="4">WGxxGxxG-CTERM domain-containing protein</fullName>
    </submittedName>
</protein>
<evidence type="ECO:0000256" key="1">
    <source>
        <dbReference type="SAM" id="MobiDB-lite"/>
    </source>
</evidence>
<feature type="region of interest" description="Disordered" evidence="1">
    <location>
        <begin position="74"/>
        <end position="95"/>
    </location>
</feature>
<keyword evidence="5" id="KW-1185">Reference proteome</keyword>
<proteinExistence type="predicted"/>
<feature type="compositionally biased region" description="Basic and acidic residues" evidence="1">
    <location>
        <begin position="74"/>
        <end position="84"/>
    </location>
</feature>
<evidence type="ECO:0000256" key="3">
    <source>
        <dbReference type="SAM" id="SignalP"/>
    </source>
</evidence>
<dbReference type="EMBL" id="JACJRF010000042">
    <property type="protein sequence ID" value="MBD2346366.1"/>
    <property type="molecule type" value="Genomic_DNA"/>
</dbReference>
<name>A0ABR8CT49_9NOST</name>
<keyword evidence="2" id="KW-0812">Transmembrane</keyword>
<keyword evidence="2" id="KW-0472">Membrane</keyword>
<keyword evidence="2" id="KW-1133">Transmembrane helix</keyword>
<evidence type="ECO:0000313" key="4">
    <source>
        <dbReference type="EMBL" id="MBD2346366.1"/>
    </source>
</evidence>
<dbReference type="Proteomes" id="UP000607281">
    <property type="component" value="Unassembled WGS sequence"/>
</dbReference>
<dbReference type="NCBIfam" id="NF038039">
    <property type="entry name" value="WGxxGxxG-CTERM"/>
    <property type="match status" value="1"/>
</dbReference>
<comment type="caution">
    <text evidence="4">The sequence shown here is derived from an EMBL/GenBank/DDBJ whole genome shotgun (WGS) entry which is preliminary data.</text>
</comment>
<dbReference type="RefSeq" id="WP_190408783.1">
    <property type="nucleotide sequence ID" value="NZ_JACJRF010000042.1"/>
</dbReference>
<evidence type="ECO:0000256" key="2">
    <source>
        <dbReference type="SAM" id="Phobius"/>
    </source>
</evidence>
<feature type="signal peptide" evidence="3">
    <location>
        <begin position="1"/>
        <end position="29"/>
    </location>
</feature>
<gene>
    <name evidence="4" type="ORF">H6G18_19760</name>
</gene>